<proteinExistence type="predicted"/>
<protein>
    <submittedName>
        <fullName evidence="1">Uncharacterized protein</fullName>
    </submittedName>
</protein>
<dbReference type="EMBL" id="GBRH01242565">
    <property type="protein sequence ID" value="JAD55330.1"/>
    <property type="molecule type" value="Transcribed_RNA"/>
</dbReference>
<name>A0A0A9B2C4_ARUDO</name>
<evidence type="ECO:0000313" key="1">
    <source>
        <dbReference type="EMBL" id="JAD55330.1"/>
    </source>
</evidence>
<accession>A0A0A9B2C4</accession>
<dbReference type="AlphaFoldDB" id="A0A0A9B2C4"/>
<organism evidence="1">
    <name type="scientific">Arundo donax</name>
    <name type="common">Giant reed</name>
    <name type="synonym">Donax arundinaceus</name>
    <dbReference type="NCBI Taxonomy" id="35708"/>
    <lineage>
        <taxon>Eukaryota</taxon>
        <taxon>Viridiplantae</taxon>
        <taxon>Streptophyta</taxon>
        <taxon>Embryophyta</taxon>
        <taxon>Tracheophyta</taxon>
        <taxon>Spermatophyta</taxon>
        <taxon>Magnoliopsida</taxon>
        <taxon>Liliopsida</taxon>
        <taxon>Poales</taxon>
        <taxon>Poaceae</taxon>
        <taxon>PACMAD clade</taxon>
        <taxon>Arundinoideae</taxon>
        <taxon>Arundineae</taxon>
        <taxon>Arundo</taxon>
    </lineage>
</organism>
<reference evidence="1" key="2">
    <citation type="journal article" date="2015" name="Data Brief">
        <title>Shoot transcriptome of the giant reed, Arundo donax.</title>
        <authorList>
            <person name="Barrero R.A."/>
            <person name="Guerrero F.D."/>
            <person name="Moolhuijzen P."/>
            <person name="Goolsby J.A."/>
            <person name="Tidwell J."/>
            <person name="Bellgard S.E."/>
            <person name="Bellgard M.I."/>
        </authorList>
    </citation>
    <scope>NUCLEOTIDE SEQUENCE</scope>
    <source>
        <tissue evidence="1">Shoot tissue taken approximately 20 cm above the soil surface</tissue>
    </source>
</reference>
<sequence length="35" mass="4045">MNRAHLLQYLATTLLKRQHTPISVMYFAISNILAD</sequence>
<reference evidence="1" key="1">
    <citation type="submission" date="2014-09" db="EMBL/GenBank/DDBJ databases">
        <authorList>
            <person name="Magalhaes I.L.F."/>
            <person name="Oliveira U."/>
            <person name="Santos F.R."/>
            <person name="Vidigal T.H.D.A."/>
            <person name="Brescovit A.D."/>
            <person name="Santos A.J."/>
        </authorList>
    </citation>
    <scope>NUCLEOTIDE SEQUENCE</scope>
    <source>
        <tissue evidence="1">Shoot tissue taken approximately 20 cm above the soil surface</tissue>
    </source>
</reference>